<keyword evidence="1" id="KW-0378">Hydrolase</keyword>
<reference evidence="3 4" key="1">
    <citation type="submission" date="2018-03" db="EMBL/GenBank/DDBJ databases">
        <title>Genomic Encyclopedia of Archaeal and Bacterial Type Strains, Phase II (KMG-II): from individual species to whole genera.</title>
        <authorList>
            <person name="Goeker M."/>
        </authorList>
    </citation>
    <scope>NUCLEOTIDE SEQUENCE [LARGE SCALE GENOMIC DNA]</scope>
    <source>
        <strain evidence="3 4">DSM 45601</strain>
    </source>
</reference>
<dbReference type="PANTHER" id="PTHR11575">
    <property type="entry name" value="5'-NUCLEOTIDASE-RELATED"/>
    <property type="match status" value="1"/>
</dbReference>
<organism evidence="3 4">
    <name type="scientific">Allonocardiopsis opalescens</name>
    <dbReference type="NCBI Taxonomy" id="1144618"/>
    <lineage>
        <taxon>Bacteria</taxon>
        <taxon>Bacillati</taxon>
        <taxon>Actinomycetota</taxon>
        <taxon>Actinomycetes</taxon>
        <taxon>Streptosporangiales</taxon>
        <taxon>Allonocardiopsis</taxon>
    </lineage>
</organism>
<dbReference type="GO" id="GO:0030288">
    <property type="term" value="C:outer membrane-bounded periplasmic space"/>
    <property type="evidence" value="ECO:0007669"/>
    <property type="project" value="TreeGrafter"/>
</dbReference>
<dbReference type="InterPro" id="IPR006146">
    <property type="entry name" value="5'-Nucleotdase_CS"/>
</dbReference>
<evidence type="ECO:0000313" key="4">
    <source>
        <dbReference type="Proteomes" id="UP000237846"/>
    </source>
</evidence>
<feature type="chain" id="PRO_5039762158" evidence="1">
    <location>
        <begin position="29"/>
        <end position="616"/>
    </location>
</feature>
<accession>A0A2T0PTY1</accession>
<dbReference type="PROSITE" id="PS00786">
    <property type="entry name" value="5_NUCLEOTIDASE_2"/>
    <property type="match status" value="1"/>
</dbReference>
<feature type="domain" description="5'-Nucleotidase C-terminal" evidence="2">
    <location>
        <begin position="388"/>
        <end position="570"/>
    </location>
</feature>
<keyword evidence="1" id="KW-0732">Signal</keyword>
<sequence length="616" mass="64058">MRRHTPTSRPWRAAGALAAALTLAATTAAPTAAAPGTQQQAAPDYTLTLLHNNDGESHLTGAAADPGYGGVARFAALLQQLRRTELAGTAAQPGEAHRRGVLTLSSGDNFLAGPQFAASLDHGTPYYDSLALRRINYDATAIGNHEFDFGPDTLADFITGMSPRTPYLSANLDVTAEPALAALADQGRIAAATVVRENGEDIGIIGATTPDLAALSSPRGVTVDTRVAAAVQAQADRLTAQGIDKIVLLAHLQNIQNERALVAELDHVDIVIAGGGHELLADDDTPRVPGDTITLDPATGQPLRYPLYADDADGTPVPIVTTAGEYKYVGRLVATFDAHGHLTSIADRSGPVRVSGTGDDAVQPDRHIQRETVDPVQAHVARLDTTTIATSEVALEGRRDPGVRTQETNLGDLLADALLDAGQDNAAQYGVTPPQIALQNGGGIRNNSLIPAGPVTELDTYAIAPFANFVAVVPDVPRTQVKELLENAVAGLPAADGRYAQIAGLRFTYDPAGTPQRLAPDGTVQTPGTRIVNAALDDGTPLITAGQVVDGPGIAIATNDFSARGGDQYPFRGLPFTNVGLTYQQALLAYITDDLAGTITAADYPEGGEGRITPAG</sequence>
<evidence type="ECO:0000313" key="3">
    <source>
        <dbReference type="EMBL" id="PRX92353.1"/>
    </source>
</evidence>
<dbReference type="GO" id="GO:0046872">
    <property type="term" value="F:metal ion binding"/>
    <property type="evidence" value="ECO:0007669"/>
    <property type="project" value="InterPro"/>
</dbReference>
<dbReference type="GO" id="GO:0009166">
    <property type="term" value="P:nucleotide catabolic process"/>
    <property type="evidence" value="ECO:0007669"/>
    <property type="project" value="InterPro"/>
</dbReference>
<dbReference type="InterPro" id="IPR006179">
    <property type="entry name" value="5_nucleotidase/apyrase"/>
</dbReference>
<keyword evidence="1" id="KW-0547">Nucleotide-binding</keyword>
<dbReference type="PRINTS" id="PR01607">
    <property type="entry name" value="APYRASEFAMLY"/>
</dbReference>
<dbReference type="InterPro" id="IPR036907">
    <property type="entry name" value="5'-Nucleotdase_C_sf"/>
</dbReference>
<dbReference type="GO" id="GO:0000166">
    <property type="term" value="F:nucleotide binding"/>
    <property type="evidence" value="ECO:0007669"/>
    <property type="project" value="UniProtKB-KW"/>
</dbReference>
<dbReference type="Pfam" id="PF02872">
    <property type="entry name" value="5_nucleotid_C"/>
    <property type="match status" value="1"/>
</dbReference>
<dbReference type="InterPro" id="IPR008334">
    <property type="entry name" value="5'-Nucleotdase_C"/>
</dbReference>
<protein>
    <submittedName>
        <fullName evidence="3">5'-nucleotidase</fullName>
    </submittedName>
</protein>
<keyword evidence="4" id="KW-1185">Reference proteome</keyword>
<dbReference type="PANTHER" id="PTHR11575:SF24">
    <property type="entry name" value="5'-NUCLEOTIDASE"/>
    <property type="match status" value="1"/>
</dbReference>
<name>A0A2T0PTY1_9ACTN</name>
<dbReference type="SUPFAM" id="SSF55816">
    <property type="entry name" value="5'-nucleotidase (syn. UDP-sugar hydrolase), C-terminal domain"/>
    <property type="match status" value="1"/>
</dbReference>
<dbReference type="InterPro" id="IPR029052">
    <property type="entry name" value="Metallo-depent_PP-like"/>
</dbReference>
<comment type="caution">
    <text evidence="3">The sequence shown here is derived from an EMBL/GenBank/DDBJ whole genome shotgun (WGS) entry which is preliminary data.</text>
</comment>
<dbReference type="SUPFAM" id="SSF56300">
    <property type="entry name" value="Metallo-dependent phosphatases"/>
    <property type="match status" value="1"/>
</dbReference>
<dbReference type="EMBL" id="PVZC01000010">
    <property type="protein sequence ID" value="PRX92353.1"/>
    <property type="molecule type" value="Genomic_DNA"/>
</dbReference>
<comment type="similarity">
    <text evidence="1">Belongs to the 5'-nucleotidase family.</text>
</comment>
<dbReference type="GO" id="GO:0008768">
    <property type="term" value="F:UDP-sugar diphosphatase activity"/>
    <property type="evidence" value="ECO:0007669"/>
    <property type="project" value="TreeGrafter"/>
</dbReference>
<proteinExistence type="inferred from homology"/>
<dbReference type="Proteomes" id="UP000237846">
    <property type="component" value="Unassembled WGS sequence"/>
</dbReference>
<dbReference type="Gene3D" id="3.90.780.10">
    <property type="entry name" value="5'-Nucleotidase, C-terminal domain"/>
    <property type="match status" value="1"/>
</dbReference>
<dbReference type="Gene3D" id="3.60.21.10">
    <property type="match status" value="1"/>
</dbReference>
<dbReference type="AlphaFoldDB" id="A0A2T0PTY1"/>
<dbReference type="GO" id="GO:0008253">
    <property type="term" value="F:5'-nucleotidase activity"/>
    <property type="evidence" value="ECO:0007669"/>
    <property type="project" value="TreeGrafter"/>
</dbReference>
<dbReference type="OrthoDB" id="1016457at2"/>
<evidence type="ECO:0000256" key="1">
    <source>
        <dbReference type="RuleBase" id="RU362119"/>
    </source>
</evidence>
<feature type="signal peptide" evidence="1">
    <location>
        <begin position="1"/>
        <end position="28"/>
    </location>
</feature>
<dbReference type="RefSeq" id="WP_106252542.1">
    <property type="nucleotide sequence ID" value="NZ_PVZC01000010.1"/>
</dbReference>
<evidence type="ECO:0000259" key="2">
    <source>
        <dbReference type="Pfam" id="PF02872"/>
    </source>
</evidence>
<gene>
    <name evidence="3" type="ORF">CLV72_110113</name>
</gene>